<comment type="caution">
    <text evidence="1">The sequence shown here is derived from an EMBL/GenBank/DDBJ whole genome shotgun (WGS) entry which is preliminary data.</text>
</comment>
<dbReference type="EMBL" id="CAJVQC010118826">
    <property type="protein sequence ID" value="CAG8837852.1"/>
    <property type="molecule type" value="Genomic_DNA"/>
</dbReference>
<feature type="non-terminal residue" evidence="1">
    <location>
        <position position="1"/>
    </location>
</feature>
<evidence type="ECO:0000313" key="1">
    <source>
        <dbReference type="EMBL" id="CAG8837852.1"/>
    </source>
</evidence>
<dbReference type="Proteomes" id="UP000789920">
    <property type="component" value="Unassembled WGS sequence"/>
</dbReference>
<protein>
    <submittedName>
        <fullName evidence="1">22072_t:CDS:1</fullName>
    </submittedName>
</protein>
<sequence>ESQLFKIKNIKNAILIEQYTQDNWVFLEAQFIIIQIPNCYS</sequence>
<name>A0ACA9SGX1_9GLOM</name>
<keyword evidence="2" id="KW-1185">Reference proteome</keyword>
<feature type="non-terminal residue" evidence="1">
    <location>
        <position position="41"/>
    </location>
</feature>
<accession>A0ACA9SGX1</accession>
<organism evidence="1 2">
    <name type="scientific">Racocetra persica</name>
    <dbReference type="NCBI Taxonomy" id="160502"/>
    <lineage>
        <taxon>Eukaryota</taxon>
        <taxon>Fungi</taxon>
        <taxon>Fungi incertae sedis</taxon>
        <taxon>Mucoromycota</taxon>
        <taxon>Glomeromycotina</taxon>
        <taxon>Glomeromycetes</taxon>
        <taxon>Diversisporales</taxon>
        <taxon>Gigasporaceae</taxon>
        <taxon>Racocetra</taxon>
    </lineage>
</organism>
<proteinExistence type="predicted"/>
<evidence type="ECO:0000313" key="2">
    <source>
        <dbReference type="Proteomes" id="UP000789920"/>
    </source>
</evidence>
<reference evidence="1" key="1">
    <citation type="submission" date="2021-06" db="EMBL/GenBank/DDBJ databases">
        <authorList>
            <person name="Kallberg Y."/>
            <person name="Tangrot J."/>
            <person name="Rosling A."/>
        </authorList>
    </citation>
    <scope>NUCLEOTIDE SEQUENCE</scope>
    <source>
        <strain evidence="1">MA461A</strain>
    </source>
</reference>
<gene>
    <name evidence="1" type="ORF">RPERSI_LOCUS30454</name>
</gene>